<dbReference type="GeneID" id="39592949"/>
<evidence type="ECO:0000313" key="2">
    <source>
        <dbReference type="Proteomes" id="UP000279236"/>
    </source>
</evidence>
<organism evidence="1 2">
    <name type="scientific">Apiotrichum porosum</name>
    <dbReference type="NCBI Taxonomy" id="105984"/>
    <lineage>
        <taxon>Eukaryota</taxon>
        <taxon>Fungi</taxon>
        <taxon>Dikarya</taxon>
        <taxon>Basidiomycota</taxon>
        <taxon>Agaricomycotina</taxon>
        <taxon>Tremellomycetes</taxon>
        <taxon>Trichosporonales</taxon>
        <taxon>Trichosporonaceae</taxon>
        <taxon>Apiotrichum</taxon>
    </lineage>
</organism>
<evidence type="ECO:0000313" key="1">
    <source>
        <dbReference type="EMBL" id="RSH80975.1"/>
    </source>
</evidence>
<proteinExistence type="predicted"/>
<dbReference type="InterPro" id="IPR016024">
    <property type="entry name" value="ARM-type_fold"/>
</dbReference>
<dbReference type="InterPro" id="IPR011989">
    <property type="entry name" value="ARM-like"/>
</dbReference>
<dbReference type="AlphaFoldDB" id="A0A427XQ70"/>
<dbReference type="SUPFAM" id="SSF48371">
    <property type="entry name" value="ARM repeat"/>
    <property type="match status" value="1"/>
</dbReference>
<dbReference type="GO" id="GO:0005085">
    <property type="term" value="F:guanyl-nucleotide exchange factor activity"/>
    <property type="evidence" value="ECO:0007669"/>
    <property type="project" value="InterPro"/>
</dbReference>
<comment type="caution">
    <text evidence="1">The sequence shown here is derived from an EMBL/GenBank/DDBJ whole genome shotgun (WGS) entry which is preliminary data.</text>
</comment>
<dbReference type="PANTHER" id="PTHR10957">
    <property type="entry name" value="RAP1 GTPASE-GDP DISSOCIATION STIMULATOR 1"/>
    <property type="match status" value="1"/>
</dbReference>
<accession>A0A427XQ70</accession>
<dbReference type="InterPro" id="IPR040144">
    <property type="entry name" value="RAP1GDS1"/>
</dbReference>
<keyword evidence="2" id="KW-1185">Reference proteome</keyword>
<gene>
    <name evidence="1" type="ORF">EHS24_008406</name>
</gene>
<dbReference type="STRING" id="105984.A0A427XQ70"/>
<protein>
    <submittedName>
        <fullName evidence="1">Uncharacterized protein</fullName>
    </submittedName>
</protein>
<name>A0A427XQ70_9TREE</name>
<dbReference type="OrthoDB" id="26149at2759"/>
<dbReference type="Proteomes" id="UP000279236">
    <property type="component" value="Unassembled WGS sequence"/>
</dbReference>
<dbReference type="Gene3D" id="1.25.10.10">
    <property type="entry name" value="Leucine-rich Repeat Variant"/>
    <property type="match status" value="1"/>
</dbReference>
<dbReference type="RefSeq" id="XP_028475694.1">
    <property type="nucleotide sequence ID" value="XM_028623720.1"/>
</dbReference>
<reference evidence="1 2" key="1">
    <citation type="submission" date="2018-11" db="EMBL/GenBank/DDBJ databases">
        <title>Genome sequence of Apiotrichum porosum DSM 27194.</title>
        <authorList>
            <person name="Aliyu H."/>
            <person name="Gorte O."/>
            <person name="Ochsenreither K."/>
        </authorList>
    </citation>
    <scope>NUCLEOTIDE SEQUENCE [LARGE SCALE GENOMIC DNA]</scope>
    <source>
        <strain evidence="1 2">DSM 27194</strain>
    </source>
</reference>
<dbReference type="EMBL" id="RSCE01000007">
    <property type="protein sequence ID" value="RSH80975.1"/>
    <property type="molecule type" value="Genomic_DNA"/>
</dbReference>
<sequence length="717" mass="74484">MYDDQANERKVQNLDRLVYSSDIGAATYPENARAAAVQLDDIAAVLRDPSTRETFGGTDLPSVLVKIVNTPLPAVDAANYGPHLQVLEQVGRVAANLVADCDVNRDRLATAGEGGYPLPTLQLITKRPLLPLQALRPLVASLLNLTVERHGPSVAALSSHDNLVAVMTLAGAVHTPGAWAEDDADARSGVAAWLWTIADNLIDESSAPEYSLSAADVRLFLPPLQCAAPREAPVDDDGDCFSTDLTLLTHATRVLERFNAADKLDHKEIMGDTAAMEQMLDFVELALIPSWVEVDDDEPGDSEKTLGVAKASIARTVVSLLAEAGDVAPTWVWERVQAWLDMNDRADLVACALLSYGNRARSDAAAKTLVSEPGLVARLVKLLVPGTPVIVQHALLGLLRNLSIPADNKRILGAAGVVEGVVALDPWCSARDPVGSVQGGAIGVIKNLVREPVAANDADKAANSVRFLAPVVDAVAAAASITEINDNDDGILSASASASVATPAPGPEALHAMIARTNDPALAMEGTRVWAAAIRALASVPLATATAAQRTAWSRVSSARVLADLARMLVAGEQHIVLVNEGVVALSLLAAFGSGSGSDGDGDGDSSSAAAIDAALMQPQAVTTKARVEDAEVETGSTRRGADVLARVLAPRADRPVAAEVQAGAVTLVRLLNGGAVRGVCAREIALAGDEGRSVAAGAAELAVLATAKDKTTEAQQ</sequence>